<feature type="transmembrane region" description="Helical" evidence="1">
    <location>
        <begin position="24"/>
        <end position="45"/>
    </location>
</feature>
<evidence type="ECO:0000256" key="1">
    <source>
        <dbReference type="SAM" id="Phobius"/>
    </source>
</evidence>
<keyword evidence="1" id="KW-0472">Membrane</keyword>
<evidence type="ECO:0000313" key="2">
    <source>
        <dbReference type="EMBL" id="QSO46542.1"/>
    </source>
</evidence>
<reference evidence="2 3" key="1">
    <citation type="submission" date="2021-02" db="EMBL/GenBank/DDBJ databases">
        <title>Alicyclobacillus curvatus sp. nov. and Alicyclobacillus mengziensis sp. nov., two acidophilic bacteria isolated from acid mine drainage.</title>
        <authorList>
            <person name="Huang Y."/>
        </authorList>
    </citation>
    <scope>NUCLEOTIDE SEQUENCE [LARGE SCALE GENOMIC DNA]</scope>
    <source>
        <strain evidence="2 3">S30H14</strain>
    </source>
</reference>
<protein>
    <submittedName>
        <fullName evidence="2">Uncharacterized protein</fullName>
    </submittedName>
</protein>
<keyword evidence="3" id="KW-1185">Reference proteome</keyword>
<dbReference type="KEGG" id="afx:JZ786_19065"/>
<name>A0A9X7VXY8_9BACL</name>
<dbReference type="AlphaFoldDB" id="A0A9X7VXY8"/>
<accession>A0A9X7VXY8</accession>
<proteinExistence type="predicted"/>
<evidence type="ECO:0000313" key="3">
    <source>
        <dbReference type="Proteomes" id="UP000663505"/>
    </source>
</evidence>
<organism evidence="2 3">
    <name type="scientific">Alicyclobacillus mengziensis</name>
    <dbReference type="NCBI Taxonomy" id="2931921"/>
    <lineage>
        <taxon>Bacteria</taxon>
        <taxon>Bacillati</taxon>
        <taxon>Bacillota</taxon>
        <taxon>Bacilli</taxon>
        <taxon>Bacillales</taxon>
        <taxon>Alicyclobacillaceae</taxon>
        <taxon>Alicyclobacillus</taxon>
    </lineage>
</organism>
<dbReference type="EMBL" id="CP071182">
    <property type="protein sequence ID" value="QSO46542.1"/>
    <property type="molecule type" value="Genomic_DNA"/>
</dbReference>
<keyword evidence="1" id="KW-0812">Transmembrane</keyword>
<dbReference type="Proteomes" id="UP000663505">
    <property type="component" value="Chromosome"/>
</dbReference>
<gene>
    <name evidence="2" type="ORF">JZ786_19065</name>
</gene>
<sequence length="65" mass="7583">MNDFWPSAPFYIPYSPGMPNGWDLVWWLFQLGIMSGLLWLLYGVAIRVDRDFLQSAEEPSEEESL</sequence>
<dbReference type="RefSeq" id="WP_206655911.1">
    <property type="nucleotide sequence ID" value="NZ_CP071182.1"/>
</dbReference>
<keyword evidence="1" id="KW-1133">Transmembrane helix</keyword>